<protein>
    <recommendedName>
        <fullName evidence="4">Secreted protein</fullName>
    </recommendedName>
</protein>
<evidence type="ECO:0008006" key="4">
    <source>
        <dbReference type="Google" id="ProtNLM"/>
    </source>
</evidence>
<feature type="signal peptide" evidence="1">
    <location>
        <begin position="1"/>
        <end position="17"/>
    </location>
</feature>
<dbReference type="AlphaFoldDB" id="A0A6A6AY32"/>
<feature type="chain" id="PRO_5025462886" description="Secreted protein" evidence="1">
    <location>
        <begin position="18"/>
        <end position="75"/>
    </location>
</feature>
<reference evidence="2" key="1">
    <citation type="journal article" date="2020" name="Stud. Mycol.">
        <title>101 Dothideomycetes genomes: a test case for predicting lifestyles and emergence of pathogens.</title>
        <authorList>
            <person name="Haridas S."/>
            <person name="Albert R."/>
            <person name="Binder M."/>
            <person name="Bloem J."/>
            <person name="Labutti K."/>
            <person name="Salamov A."/>
            <person name="Andreopoulos B."/>
            <person name="Baker S."/>
            <person name="Barry K."/>
            <person name="Bills G."/>
            <person name="Bluhm B."/>
            <person name="Cannon C."/>
            <person name="Castanera R."/>
            <person name="Culley D."/>
            <person name="Daum C."/>
            <person name="Ezra D."/>
            <person name="Gonzalez J."/>
            <person name="Henrissat B."/>
            <person name="Kuo A."/>
            <person name="Liang C."/>
            <person name="Lipzen A."/>
            <person name="Lutzoni F."/>
            <person name="Magnuson J."/>
            <person name="Mondo S."/>
            <person name="Nolan M."/>
            <person name="Ohm R."/>
            <person name="Pangilinan J."/>
            <person name="Park H.-J."/>
            <person name="Ramirez L."/>
            <person name="Alfaro M."/>
            <person name="Sun H."/>
            <person name="Tritt A."/>
            <person name="Yoshinaga Y."/>
            <person name="Zwiers L.-H."/>
            <person name="Turgeon B."/>
            <person name="Goodwin S."/>
            <person name="Spatafora J."/>
            <person name="Crous P."/>
            <person name="Grigoriev I."/>
        </authorList>
    </citation>
    <scope>NUCLEOTIDE SEQUENCE</scope>
    <source>
        <strain evidence="2">CBS 121167</strain>
    </source>
</reference>
<evidence type="ECO:0000313" key="3">
    <source>
        <dbReference type="Proteomes" id="UP000799438"/>
    </source>
</evidence>
<evidence type="ECO:0000313" key="2">
    <source>
        <dbReference type="EMBL" id="KAF2136516.1"/>
    </source>
</evidence>
<dbReference type="RefSeq" id="XP_033392234.1">
    <property type="nucleotide sequence ID" value="XM_033535276.1"/>
</dbReference>
<keyword evidence="3" id="KW-1185">Reference proteome</keyword>
<name>A0A6A6AY32_9PEZI</name>
<dbReference type="EMBL" id="ML995519">
    <property type="protein sequence ID" value="KAF2136516.1"/>
    <property type="molecule type" value="Genomic_DNA"/>
</dbReference>
<dbReference type="Proteomes" id="UP000799438">
    <property type="component" value="Unassembled WGS sequence"/>
</dbReference>
<keyword evidence="1" id="KW-0732">Signal</keyword>
<proteinExistence type="predicted"/>
<organism evidence="2 3">
    <name type="scientific">Aplosporella prunicola CBS 121167</name>
    <dbReference type="NCBI Taxonomy" id="1176127"/>
    <lineage>
        <taxon>Eukaryota</taxon>
        <taxon>Fungi</taxon>
        <taxon>Dikarya</taxon>
        <taxon>Ascomycota</taxon>
        <taxon>Pezizomycotina</taxon>
        <taxon>Dothideomycetes</taxon>
        <taxon>Dothideomycetes incertae sedis</taxon>
        <taxon>Botryosphaeriales</taxon>
        <taxon>Aplosporellaceae</taxon>
        <taxon>Aplosporella</taxon>
    </lineage>
</organism>
<feature type="non-terminal residue" evidence="2">
    <location>
        <position position="75"/>
    </location>
</feature>
<dbReference type="GeneID" id="54292770"/>
<sequence length="75" mass="8490">MVVGGVFCFGLLSRTFAKPWTGCAPESLGPTRLWCFLWRNANAGNGANFRASVDVQLCRLFQRWQVVVEQVRRTL</sequence>
<gene>
    <name evidence="2" type="ORF">K452DRAFT_129498</name>
</gene>
<evidence type="ECO:0000256" key="1">
    <source>
        <dbReference type="SAM" id="SignalP"/>
    </source>
</evidence>
<accession>A0A6A6AY32</accession>